<dbReference type="InterPro" id="IPR001789">
    <property type="entry name" value="Sig_transdc_resp-reg_receiver"/>
</dbReference>
<dbReference type="EMBL" id="ATBP01000108">
    <property type="protein sequence ID" value="ETR72842.1"/>
    <property type="molecule type" value="Genomic_DNA"/>
</dbReference>
<dbReference type="PANTHER" id="PTHR44591">
    <property type="entry name" value="STRESS RESPONSE REGULATOR PROTEIN 1"/>
    <property type="match status" value="1"/>
</dbReference>
<dbReference type="SUPFAM" id="SSF52172">
    <property type="entry name" value="CheY-like"/>
    <property type="match status" value="1"/>
</dbReference>
<evidence type="ECO:0000256" key="2">
    <source>
        <dbReference type="PROSITE-ProRule" id="PRU00169"/>
    </source>
</evidence>
<evidence type="ECO:0000259" key="3">
    <source>
        <dbReference type="PROSITE" id="PS50110"/>
    </source>
</evidence>
<feature type="domain" description="Response regulatory" evidence="3">
    <location>
        <begin position="10"/>
        <end position="126"/>
    </location>
</feature>
<keyword evidence="1 2" id="KW-0597">Phosphoprotein</keyword>
<dbReference type="InterPro" id="IPR011006">
    <property type="entry name" value="CheY-like_superfamily"/>
</dbReference>
<dbReference type="Proteomes" id="UP000189670">
    <property type="component" value="Unassembled WGS sequence"/>
</dbReference>
<dbReference type="PANTHER" id="PTHR44591:SF3">
    <property type="entry name" value="RESPONSE REGULATORY DOMAIN-CONTAINING PROTEIN"/>
    <property type="match status" value="1"/>
</dbReference>
<sequence length="147" mass="16951">MTHTEFKKEKILIVDDTPVNIRVLVEALKDDYKLSIATNGKVALNYAMADQPPDLVLLDIMMPELDGYEVCKQLKEKEKTRDIPIIFITAMSEERNETLGLEMGAVDYIVKPINPRIVQARVKTHLELKKHRDHLADLVREKNRRNS</sequence>
<proteinExistence type="predicted"/>
<feature type="modified residue" description="4-aspartylphosphate" evidence="2">
    <location>
        <position position="59"/>
    </location>
</feature>
<dbReference type="Pfam" id="PF00072">
    <property type="entry name" value="Response_reg"/>
    <property type="match status" value="1"/>
</dbReference>
<dbReference type="InterPro" id="IPR050595">
    <property type="entry name" value="Bact_response_regulator"/>
</dbReference>
<gene>
    <name evidence="4" type="ORF">OMM_07307</name>
</gene>
<dbReference type="CDD" id="cd19920">
    <property type="entry name" value="REC_PA4781-like"/>
    <property type="match status" value="1"/>
</dbReference>
<name>A0A1V1PD47_9BACT</name>
<dbReference type="Gene3D" id="3.40.50.2300">
    <property type="match status" value="1"/>
</dbReference>
<dbReference type="PROSITE" id="PS50110">
    <property type="entry name" value="RESPONSE_REGULATORY"/>
    <property type="match status" value="1"/>
</dbReference>
<protein>
    <recommendedName>
        <fullName evidence="3">Response regulatory domain-containing protein</fullName>
    </recommendedName>
</protein>
<dbReference type="SMART" id="SM00448">
    <property type="entry name" value="REC"/>
    <property type="match status" value="1"/>
</dbReference>
<evidence type="ECO:0000313" key="5">
    <source>
        <dbReference type="Proteomes" id="UP000189670"/>
    </source>
</evidence>
<organism evidence="4 5">
    <name type="scientific">Candidatus Magnetoglobus multicellularis str. Araruama</name>
    <dbReference type="NCBI Taxonomy" id="890399"/>
    <lineage>
        <taxon>Bacteria</taxon>
        <taxon>Pseudomonadati</taxon>
        <taxon>Thermodesulfobacteriota</taxon>
        <taxon>Desulfobacteria</taxon>
        <taxon>Desulfobacterales</taxon>
        <taxon>Desulfobacteraceae</taxon>
        <taxon>Candidatus Magnetoglobus</taxon>
    </lineage>
</organism>
<evidence type="ECO:0000256" key="1">
    <source>
        <dbReference type="ARBA" id="ARBA00022553"/>
    </source>
</evidence>
<reference evidence="5" key="1">
    <citation type="submission" date="2012-11" db="EMBL/GenBank/DDBJ databases">
        <authorList>
            <person name="Lucero-Rivera Y.E."/>
            <person name="Tovar-Ramirez D."/>
        </authorList>
    </citation>
    <scope>NUCLEOTIDE SEQUENCE [LARGE SCALE GENOMIC DNA]</scope>
    <source>
        <strain evidence="5">Araruama</strain>
    </source>
</reference>
<comment type="caution">
    <text evidence="4">The sequence shown here is derived from an EMBL/GenBank/DDBJ whole genome shotgun (WGS) entry which is preliminary data.</text>
</comment>
<dbReference type="AlphaFoldDB" id="A0A1V1PD47"/>
<evidence type="ECO:0000313" key="4">
    <source>
        <dbReference type="EMBL" id="ETR72842.1"/>
    </source>
</evidence>
<accession>A0A1V1PD47</accession>
<dbReference type="GO" id="GO:0000160">
    <property type="term" value="P:phosphorelay signal transduction system"/>
    <property type="evidence" value="ECO:0007669"/>
    <property type="project" value="InterPro"/>
</dbReference>